<organism evidence="1">
    <name type="scientific">marine metagenome</name>
    <dbReference type="NCBI Taxonomy" id="408172"/>
    <lineage>
        <taxon>unclassified sequences</taxon>
        <taxon>metagenomes</taxon>
        <taxon>ecological metagenomes</taxon>
    </lineage>
</organism>
<evidence type="ECO:0000313" key="1">
    <source>
        <dbReference type="EMBL" id="SVD81749.1"/>
    </source>
</evidence>
<gene>
    <name evidence="1" type="ORF">METZ01_LOCUS434603</name>
</gene>
<name>A0A382YFJ2_9ZZZZ</name>
<sequence>NNLHDIMCAIEIYKKNNEEIFVKGLRRGKRPIFDLIFSYGLNIISSIILKKKLWDITAQPTMFSKSFFLQWKNPPNDFSLDLFVLYMAKKLNKKIIRFNVKYLSRKTGQSKWNAGLVSRLKLSINYLRFILKLNKQSF</sequence>
<evidence type="ECO:0008006" key="2">
    <source>
        <dbReference type="Google" id="ProtNLM"/>
    </source>
</evidence>
<reference evidence="1" key="1">
    <citation type="submission" date="2018-05" db="EMBL/GenBank/DDBJ databases">
        <authorList>
            <person name="Lanie J.A."/>
            <person name="Ng W.-L."/>
            <person name="Kazmierczak K.M."/>
            <person name="Andrzejewski T.M."/>
            <person name="Davidsen T.M."/>
            <person name="Wayne K.J."/>
            <person name="Tettelin H."/>
            <person name="Glass J.I."/>
            <person name="Rusch D."/>
            <person name="Podicherti R."/>
            <person name="Tsui H.-C.T."/>
            <person name="Winkler M.E."/>
        </authorList>
    </citation>
    <scope>NUCLEOTIDE SEQUENCE</scope>
</reference>
<protein>
    <recommendedName>
        <fullName evidence="2">Glycosyltransferase 2-like domain-containing protein</fullName>
    </recommendedName>
</protein>
<dbReference type="EMBL" id="UINC01175231">
    <property type="protein sequence ID" value="SVD81749.1"/>
    <property type="molecule type" value="Genomic_DNA"/>
</dbReference>
<proteinExistence type="predicted"/>
<feature type="non-terminal residue" evidence="1">
    <location>
        <position position="1"/>
    </location>
</feature>
<dbReference type="AlphaFoldDB" id="A0A382YFJ2"/>
<accession>A0A382YFJ2</accession>